<feature type="domain" description="Heterokaryon incompatibility" evidence="2">
    <location>
        <begin position="62"/>
        <end position="174"/>
    </location>
</feature>
<sequence>MSAQSSTSNLASSPAIESFQHEPLPDPANHIRLLEITSVDETRDLPVHCKLTAWPVETAPVYTAISYTWGDPHQLASVLVNGRPMEVRHNCEYVLKQAWWQKGGGYVWVDTICIDQVDNDEKSSQVAMMGKVYERAGQVIACVGRHGDDSEFLFEVLHKQQRWWRRFRRWHRDSMRYKSGDRAVAQLYLLLRD</sequence>
<organism evidence="3 4">
    <name type="scientific">Phomopsis amygdali</name>
    <name type="common">Fusicoccum amygdali</name>
    <dbReference type="NCBI Taxonomy" id="1214568"/>
    <lineage>
        <taxon>Eukaryota</taxon>
        <taxon>Fungi</taxon>
        <taxon>Dikarya</taxon>
        <taxon>Ascomycota</taxon>
        <taxon>Pezizomycotina</taxon>
        <taxon>Sordariomycetes</taxon>
        <taxon>Sordariomycetidae</taxon>
        <taxon>Diaporthales</taxon>
        <taxon>Diaporthaceae</taxon>
        <taxon>Diaporthe</taxon>
    </lineage>
</organism>
<keyword evidence="4" id="KW-1185">Reference proteome</keyword>
<dbReference type="AlphaFoldDB" id="A0AAD9VZP3"/>
<accession>A0AAD9VZP3</accession>
<dbReference type="InterPro" id="IPR052895">
    <property type="entry name" value="HetReg/Transcr_Mod"/>
</dbReference>
<dbReference type="PANTHER" id="PTHR24148:SF73">
    <property type="entry name" value="HET DOMAIN PROTEIN (AFU_ORTHOLOGUE AFUA_8G01020)"/>
    <property type="match status" value="1"/>
</dbReference>
<protein>
    <recommendedName>
        <fullName evidence="2">Heterokaryon incompatibility domain-containing protein</fullName>
    </recommendedName>
</protein>
<feature type="region of interest" description="Disordered" evidence="1">
    <location>
        <begin position="1"/>
        <end position="24"/>
    </location>
</feature>
<evidence type="ECO:0000313" key="4">
    <source>
        <dbReference type="Proteomes" id="UP001265746"/>
    </source>
</evidence>
<comment type="caution">
    <text evidence="3">The sequence shown here is derived from an EMBL/GenBank/DDBJ whole genome shotgun (WGS) entry which is preliminary data.</text>
</comment>
<evidence type="ECO:0000313" key="3">
    <source>
        <dbReference type="EMBL" id="KAK2601284.1"/>
    </source>
</evidence>
<feature type="compositionally biased region" description="Low complexity" evidence="1">
    <location>
        <begin position="1"/>
        <end position="15"/>
    </location>
</feature>
<evidence type="ECO:0000256" key="1">
    <source>
        <dbReference type="SAM" id="MobiDB-lite"/>
    </source>
</evidence>
<dbReference type="Pfam" id="PF06985">
    <property type="entry name" value="HET"/>
    <property type="match status" value="1"/>
</dbReference>
<dbReference type="InterPro" id="IPR010730">
    <property type="entry name" value="HET"/>
</dbReference>
<name>A0AAD9VZP3_PHOAM</name>
<reference evidence="3" key="1">
    <citation type="submission" date="2023-06" db="EMBL/GenBank/DDBJ databases">
        <authorList>
            <person name="Noh H."/>
        </authorList>
    </citation>
    <scope>NUCLEOTIDE SEQUENCE</scope>
    <source>
        <strain evidence="3">DUCC20226</strain>
    </source>
</reference>
<gene>
    <name evidence="3" type="ORF">N8I77_010747</name>
</gene>
<dbReference type="Proteomes" id="UP001265746">
    <property type="component" value="Unassembled WGS sequence"/>
</dbReference>
<dbReference type="EMBL" id="JAUJFL010000006">
    <property type="protein sequence ID" value="KAK2601284.1"/>
    <property type="molecule type" value="Genomic_DNA"/>
</dbReference>
<evidence type="ECO:0000259" key="2">
    <source>
        <dbReference type="Pfam" id="PF06985"/>
    </source>
</evidence>
<dbReference type="PANTHER" id="PTHR24148">
    <property type="entry name" value="ANKYRIN REPEAT DOMAIN-CONTAINING PROTEIN 39 HOMOLOG-RELATED"/>
    <property type="match status" value="1"/>
</dbReference>
<proteinExistence type="predicted"/>